<evidence type="ECO:0000313" key="4">
    <source>
        <dbReference type="Proteomes" id="UP000185557"/>
    </source>
</evidence>
<comment type="caution">
    <text evidence="3">The sequence shown here is derived from an EMBL/GenBank/DDBJ whole genome shotgun (WGS) entry which is preliminary data.</text>
</comment>
<keyword evidence="4" id="KW-1185">Reference proteome</keyword>
<dbReference type="RefSeq" id="WP_073608165.1">
    <property type="nucleotide sequence ID" value="NZ_MRCG01000005.1"/>
</dbReference>
<evidence type="ECO:0000313" key="3">
    <source>
        <dbReference type="EMBL" id="OKH48753.1"/>
    </source>
</evidence>
<protein>
    <submittedName>
        <fullName evidence="3">Uncharacterized protein</fullName>
    </submittedName>
</protein>
<dbReference type="AlphaFoldDB" id="A0A1U7J737"/>
<dbReference type="OrthoDB" id="490046at2"/>
<proteinExistence type="predicted"/>
<dbReference type="Proteomes" id="UP000185557">
    <property type="component" value="Unassembled WGS sequence"/>
</dbReference>
<organism evidence="3 4">
    <name type="scientific">Phormidium tenue NIES-30</name>
    <dbReference type="NCBI Taxonomy" id="549789"/>
    <lineage>
        <taxon>Bacteria</taxon>
        <taxon>Bacillati</taxon>
        <taxon>Cyanobacteriota</taxon>
        <taxon>Cyanophyceae</taxon>
        <taxon>Oscillatoriophycideae</taxon>
        <taxon>Oscillatoriales</taxon>
        <taxon>Oscillatoriaceae</taxon>
        <taxon>Phormidium</taxon>
    </lineage>
</organism>
<name>A0A1U7J737_9CYAN</name>
<gene>
    <name evidence="3" type="ORF">NIES30_09465</name>
</gene>
<reference evidence="3 4" key="1">
    <citation type="submission" date="2016-11" db="EMBL/GenBank/DDBJ databases">
        <title>Draft Genome Sequences of Nine Cyanobacterial Strains from Diverse Habitats.</title>
        <authorList>
            <person name="Zhu T."/>
            <person name="Hou S."/>
            <person name="Lu X."/>
            <person name="Hess W.R."/>
        </authorList>
    </citation>
    <scope>NUCLEOTIDE SEQUENCE [LARGE SCALE GENOMIC DNA]</scope>
    <source>
        <strain evidence="3 4">NIES-30</strain>
    </source>
</reference>
<keyword evidence="2" id="KW-0472">Membrane</keyword>
<evidence type="ECO:0000256" key="2">
    <source>
        <dbReference type="SAM" id="Phobius"/>
    </source>
</evidence>
<evidence type="ECO:0000256" key="1">
    <source>
        <dbReference type="SAM" id="MobiDB-lite"/>
    </source>
</evidence>
<accession>A0A1U7J737</accession>
<feature type="transmembrane region" description="Helical" evidence="2">
    <location>
        <begin position="1033"/>
        <end position="1055"/>
    </location>
</feature>
<keyword evidence="2" id="KW-1133">Transmembrane helix</keyword>
<dbReference type="STRING" id="549789.NIES30_09465"/>
<keyword evidence="2" id="KW-0812">Transmembrane</keyword>
<feature type="region of interest" description="Disordered" evidence="1">
    <location>
        <begin position="1005"/>
        <end position="1027"/>
    </location>
</feature>
<feature type="region of interest" description="Disordered" evidence="1">
    <location>
        <begin position="802"/>
        <end position="831"/>
    </location>
</feature>
<sequence length="1159" mass="121093">MSNTPPTVLQLARQGDPEAIAALMNRHLEAQGITAHVVQHDSTLQVNLEAAQIPNQADLVAYVKKGVAGLELATVQQLTVSGKQLGADTSAWSENLVLQDSPVGDLDFDLGLAPTPASDDLDLGFDLDSPSSADLDLDQLGDFDASLGNDFGGADLDLGFTDSPSDLDLNAPSDFDLSFTDDSASDFGLDLTDTSLSESGTDLGATDDFGLEFTDTADASDLDFDLGLSEEPSEAEATDLDFDLEFSEPTATESAADFDLDLALADAPATDLSLTEDSASAAPNDTELDFDLDLEEAPAGTADNLGLDLDFMDAPEESAPASDFDLDLGMDDPAMGGEVAEASDDDLDLNLGPDPLPTVGADTDLDFDLDDEAPITTDALDLDLGLNDDDLDLNLGPDPSPTVGADTGLDFDIDGEDALTTDALDLDLGPNDVPTGAGDGFDFDLSTDASDLDLDFAAADQAALDLEAQQWAADSGPDEIADFDLDFESSPDLSETVGDQAAIAADDLDFDLNAPASSPTAPDIDLDDLWSSGDASPDLGIASAAGSADSTAAPWADDLSGMDDLGNFDDDLSDESLSGEAVLADDLTNLEDIPSDLDFSEIEPDPLAATEFDAGLDLELDAGFDLEAPIAEESTPDAYAFPDLDLGSDSADSSLEAGLEPLPSDLLTPEELVFEDLGAAADLDLTEPAAFAGSDWTAEEPDLTVDADADLGTYSDLGTYNDLGTYDDLGTADLAEGDLNDVAIGTPFSSDFDLEAGAEDPVLEPFDMDAFPPEEGDLSVSQANTLPWAAEDNSFDPNLVLDSPADFGAEPESAFDPDLTFDSQAEDPYATPNPFAADSYEAGFGADADLPFSTMELDQTVEGDVMADFAMSDDLSNVDAAFLEQPEDYSAEAMPAAGLSSNDIVGDPAFEPVEFGHDEFESPSFEAAGLSDTGFETDFGTEGFADEGFADEGFGNASFDDEGFDDEAFSESALDSNGFIQDRNGVVLTDDEPDATDDFIQEFGSDPSTHVALTPDQFNDDGSVRRSGGGSGLPMRLILVGLGVLALALVGLLFIRSRLQQPTPGGDPVITEPAAPPPVDPAAVPEEDLFRQAVNAAQTAANQAQTATTPAQWQEVADAWAQAIALMQRVPASDPNYATAQQKAVDYQPNLNYARQNAQ</sequence>
<dbReference type="EMBL" id="MRCG01000005">
    <property type="protein sequence ID" value="OKH48753.1"/>
    <property type="molecule type" value="Genomic_DNA"/>
</dbReference>